<evidence type="ECO:0000259" key="1">
    <source>
        <dbReference type="Pfam" id="PF17194"/>
    </source>
</evidence>
<feature type="domain" description="Transcriptional regulator AbiEi antitoxin N-terminal" evidence="1">
    <location>
        <begin position="7"/>
        <end position="97"/>
    </location>
</feature>
<proteinExistence type="predicted"/>
<name>A0ABT8RFR5_9BACT</name>
<keyword evidence="3" id="KW-1185">Reference proteome</keyword>
<dbReference type="RefSeq" id="WP_302040439.1">
    <property type="nucleotide sequence ID" value="NZ_JAUKPO010000020.1"/>
</dbReference>
<dbReference type="InterPro" id="IPR033455">
    <property type="entry name" value="AbiEi_3_N"/>
</dbReference>
<sequence>MSTENVSKINHLMQSQPHGIVFLSSWLSKKGYSLDLQKRYKKSQWLEPIGTGAMKRRGDKVQIEGAIFALQQQLNMSVHIGGKSALAMLGKLHYLEFNKKEVILFGQAHEKLPKWFLDYHWEQKVKYHPSNFLPQHLNIIAFEVRNFSINISGPIRALMECLYLAPKEQSLVECYDFMEGLNNLSPATVQAILEQCNSIKVKRLFLFMAEKARHSWFKYIKYDNIDLGKGKRSVVPNGVYLPQYEITVPRELVNHKSGI</sequence>
<reference evidence="2" key="1">
    <citation type="submission" date="2023-07" db="EMBL/GenBank/DDBJ databases">
        <title>The genome sequence of Rhodocytophaga aerolata KACC 12507.</title>
        <authorList>
            <person name="Zhang X."/>
        </authorList>
    </citation>
    <scope>NUCLEOTIDE SEQUENCE</scope>
    <source>
        <strain evidence="2">KACC 12507</strain>
    </source>
</reference>
<comment type="caution">
    <text evidence="2">The sequence shown here is derived from an EMBL/GenBank/DDBJ whole genome shotgun (WGS) entry which is preliminary data.</text>
</comment>
<dbReference type="Pfam" id="PF17194">
    <property type="entry name" value="AbiEi_3_N"/>
    <property type="match status" value="1"/>
</dbReference>
<evidence type="ECO:0000313" key="2">
    <source>
        <dbReference type="EMBL" id="MDO1449635.1"/>
    </source>
</evidence>
<protein>
    <submittedName>
        <fullName evidence="2">Type IV toxin-antitoxin system AbiEi family antitoxin</fullName>
    </submittedName>
</protein>
<evidence type="ECO:0000313" key="3">
    <source>
        <dbReference type="Proteomes" id="UP001168528"/>
    </source>
</evidence>
<dbReference type="Pfam" id="PF11459">
    <property type="entry name" value="AbiEi_3"/>
    <property type="match status" value="1"/>
</dbReference>
<dbReference type="Proteomes" id="UP001168528">
    <property type="component" value="Unassembled WGS sequence"/>
</dbReference>
<gene>
    <name evidence="2" type="ORF">Q0590_25380</name>
</gene>
<dbReference type="InterPro" id="IPR021561">
    <property type="entry name" value="AbiEi_3"/>
</dbReference>
<dbReference type="EMBL" id="JAUKPO010000020">
    <property type="protein sequence ID" value="MDO1449635.1"/>
    <property type="molecule type" value="Genomic_DNA"/>
</dbReference>
<accession>A0ABT8RFR5</accession>
<organism evidence="2 3">
    <name type="scientific">Rhodocytophaga aerolata</name>
    <dbReference type="NCBI Taxonomy" id="455078"/>
    <lineage>
        <taxon>Bacteria</taxon>
        <taxon>Pseudomonadati</taxon>
        <taxon>Bacteroidota</taxon>
        <taxon>Cytophagia</taxon>
        <taxon>Cytophagales</taxon>
        <taxon>Rhodocytophagaceae</taxon>
        <taxon>Rhodocytophaga</taxon>
    </lineage>
</organism>